<gene>
    <name evidence="2" type="ORF">ABMA27_010178</name>
</gene>
<keyword evidence="3" id="KW-1185">Reference proteome</keyword>
<dbReference type="Proteomes" id="UP001549920">
    <property type="component" value="Unassembled WGS sequence"/>
</dbReference>
<evidence type="ECO:0000313" key="2">
    <source>
        <dbReference type="EMBL" id="KAL0859838.1"/>
    </source>
</evidence>
<feature type="region of interest" description="Disordered" evidence="1">
    <location>
        <begin position="1"/>
        <end position="32"/>
    </location>
</feature>
<evidence type="ECO:0000256" key="1">
    <source>
        <dbReference type="SAM" id="MobiDB-lite"/>
    </source>
</evidence>
<reference evidence="2 3" key="1">
    <citation type="submission" date="2024-06" db="EMBL/GenBank/DDBJ databases">
        <title>A chromosome-level genome assembly of beet webworm, Loxostege sticticalis.</title>
        <authorList>
            <person name="Zhang Y."/>
        </authorList>
    </citation>
    <scope>NUCLEOTIDE SEQUENCE [LARGE SCALE GENOMIC DNA]</scope>
    <source>
        <strain evidence="2">AQ026</strain>
        <tissue evidence="2">Whole body</tissue>
    </source>
</reference>
<name>A0ABR3H4V2_LOXSC</name>
<protein>
    <submittedName>
        <fullName evidence="2">Uncharacterized protein</fullName>
    </submittedName>
</protein>
<accession>A0ABR3H4V2</accession>
<feature type="non-terminal residue" evidence="2">
    <location>
        <position position="1"/>
    </location>
</feature>
<evidence type="ECO:0000313" key="3">
    <source>
        <dbReference type="Proteomes" id="UP001549920"/>
    </source>
</evidence>
<organism evidence="2 3">
    <name type="scientific">Loxostege sticticalis</name>
    <name type="common">Beet webworm moth</name>
    <dbReference type="NCBI Taxonomy" id="481309"/>
    <lineage>
        <taxon>Eukaryota</taxon>
        <taxon>Metazoa</taxon>
        <taxon>Ecdysozoa</taxon>
        <taxon>Arthropoda</taxon>
        <taxon>Hexapoda</taxon>
        <taxon>Insecta</taxon>
        <taxon>Pterygota</taxon>
        <taxon>Neoptera</taxon>
        <taxon>Endopterygota</taxon>
        <taxon>Lepidoptera</taxon>
        <taxon>Glossata</taxon>
        <taxon>Ditrysia</taxon>
        <taxon>Pyraloidea</taxon>
        <taxon>Crambidae</taxon>
        <taxon>Pyraustinae</taxon>
        <taxon>Loxostege</taxon>
    </lineage>
</organism>
<sequence length="51" mass="5321">TSALGTPARWQAPSSGRPEHGAGVPGGRRQAQADHILVEGRHQAEDCEGDC</sequence>
<comment type="caution">
    <text evidence="2">The sequence shown here is derived from an EMBL/GenBank/DDBJ whole genome shotgun (WGS) entry which is preliminary data.</text>
</comment>
<dbReference type="EMBL" id="JBEUOH010000026">
    <property type="protein sequence ID" value="KAL0859838.1"/>
    <property type="molecule type" value="Genomic_DNA"/>
</dbReference>
<proteinExistence type="predicted"/>
<feature type="non-terminal residue" evidence="2">
    <location>
        <position position="51"/>
    </location>
</feature>